<dbReference type="OrthoDB" id="70059at2759"/>
<name>W4FXV0_APHAT</name>
<evidence type="ECO:0000313" key="3">
    <source>
        <dbReference type="EMBL" id="ETV71594.1"/>
    </source>
</evidence>
<reference evidence="3" key="1">
    <citation type="submission" date="2013-12" db="EMBL/GenBank/DDBJ databases">
        <title>The Genome Sequence of Aphanomyces astaci APO3.</title>
        <authorList>
            <consortium name="The Broad Institute Genomics Platform"/>
            <person name="Russ C."/>
            <person name="Tyler B."/>
            <person name="van West P."/>
            <person name="Dieguez-Uribeondo J."/>
            <person name="Young S.K."/>
            <person name="Zeng Q."/>
            <person name="Gargeya S."/>
            <person name="Fitzgerald M."/>
            <person name="Abouelleil A."/>
            <person name="Alvarado L."/>
            <person name="Chapman S.B."/>
            <person name="Gainer-Dewar J."/>
            <person name="Goldberg J."/>
            <person name="Griggs A."/>
            <person name="Gujja S."/>
            <person name="Hansen M."/>
            <person name="Howarth C."/>
            <person name="Imamovic A."/>
            <person name="Ireland A."/>
            <person name="Larimer J."/>
            <person name="McCowan C."/>
            <person name="Murphy C."/>
            <person name="Pearson M."/>
            <person name="Poon T.W."/>
            <person name="Priest M."/>
            <person name="Roberts A."/>
            <person name="Saif S."/>
            <person name="Shea T."/>
            <person name="Sykes S."/>
            <person name="Wortman J."/>
            <person name="Nusbaum C."/>
            <person name="Birren B."/>
        </authorList>
    </citation>
    <scope>NUCLEOTIDE SEQUENCE [LARGE SCALE GENOMIC DNA]</scope>
    <source>
        <strain evidence="3">APO3</strain>
    </source>
</reference>
<evidence type="ECO:0000256" key="1">
    <source>
        <dbReference type="SAM" id="Coils"/>
    </source>
</evidence>
<evidence type="ECO:0000256" key="2">
    <source>
        <dbReference type="SAM" id="MobiDB-lite"/>
    </source>
</evidence>
<gene>
    <name evidence="3" type="ORF">H257_13058</name>
</gene>
<feature type="coiled-coil region" evidence="1">
    <location>
        <begin position="67"/>
        <end position="136"/>
    </location>
</feature>
<dbReference type="GeneID" id="20815054"/>
<proteinExistence type="predicted"/>
<feature type="region of interest" description="Disordered" evidence="2">
    <location>
        <begin position="327"/>
        <end position="363"/>
    </location>
</feature>
<dbReference type="EMBL" id="KI913158">
    <property type="protein sequence ID" value="ETV71594.1"/>
    <property type="molecule type" value="Genomic_DNA"/>
</dbReference>
<protein>
    <submittedName>
        <fullName evidence="3">Uncharacterized protein</fullName>
    </submittedName>
</protein>
<organism evidence="3">
    <name type="scientific">Aphanomyces astaci</name>
    <name type="common">Crayfish plague agent</name>
    <dbReference type="NCBI Taxonomy" id="112090"/>
    <lineage>
        <taxon>Eukaryota</taxon>
        <taxon>Sar</taxon>
        <taxon>Stramenopiles</taxon>
        <taxon>Oomycota</taxon>
        <taxon>Saprolegniomycetes</taxon>
        <taxon>Saprolegniales</taxon>
        <taxon>Verrucalvaceae</taxon>
        <taxon>Aphanomyces</taxon>
    </lineage>
</organism>
<accession>W4FXV0</accession>
<dbReference type="VEuPathDB" id="FungiDB:H257_13058"/>
<feature type="compositionally biased region" description="Polar residues" evidence="2">
    <location>
        <begin position="345"/>
        <end position="354"/>
    </location>
</feature>
<keyword evidence="1" id="KW-0175">Coiled coil</keyword>
<feature type="coiled-coil region" evidence="1">
    <location>
        <begin position="193"/>
        <end position="290"/>
    </location>
</feature>
<dbReference type="RefSeq" id="XP_009838782.1">
    <property type="nucleotide sequence ID" value="XM_009840480.1"/>
</dbReference>
<dbReference type="AlphaFoldDB" id="W4FXV0"/>
<feature type="region of interest" description="Disordered" evidence="2">
    <location>
        <begin position="1"/>
        <end position="41"/>
    </location>
</feature>
<sequence length="593" mass="66429">MEAISEDVVDETHGGVQASSSSAASIEVTTPRGTKRSASHRRVRSIVVGGPIELNKIKKEQEVETLHSELEKQHKALEVSLEETQLAARIGQSLLLQNQQLDYEMESKLTALKQRSDDAEGQVKILEQKLQDMMLLHREMDINHTKLVRENDLLVYELSQAKITIKPLKDELVKTKDELNTAQLSALRSAADATELQTRHDTLKQRYIMLESENESLEAQLIDLRGNSHENDLRIDQLVEALANTTQNYDQVQSQFDFLSDKHAETSQLLQALTIQHEAVREEASTAIQQVAVLTADVESISELLEHERQVAQDLLLKHNELVESIANGNPSPLNPNSSHRRQSSEFSVSNPTSPLYARSDSYHQSTTLPSSFLRQLHQSMDGQDGGNPTGFDCTTMLHQESAQEKRRAEVLKRGSLFHELSRELEKEFMKAKQAPLPLPPPPSSCSNCTVLMEREAALAQQVASMTLEMQHLRETAGRASPVKPVRRPSASCTTCSLLLHREAEQAQHMATLHQEIHRLNALVASKPEPLPEENLLKEFFVLTAAAIKIAGAGIQNDRCNIANEVLFDQAMAEDMTFDKFHDWIFARLESPP</sequence>
<dbReference type="SUPFAM" id="SSF57997">
    <property type="entry name" value="Tropomyosin"/>
    <property type="match status" value="1"/>
</dbReference>